<dbReference type="SUPFAM" id="SSF52540">
    <property type="entry name" value="P-loop containing nucleoside triphosphate hydrolases"/>
    <property type="match status" value="1"/>
</dbReference>
<dbReference type="Proteomes" id="UP000244754">
    <property type="component" value="Chromosome"/>
</dbReference>
<reference evidence="11" key="1">
    <citation type="submission" date="2018-01" db="EMBL/GenBank/DDBJ databases">
        <authorList>
            <person name="Li J."/>
        </authorList>
    </citation>
    <scope>NUCLEOTIDE SEQUENCE [LARGE SCALE GENOMIC DNA]</scope>
    <source>
        <strain evidence="11">2184</strain>
    </source>
</reference>
<keyword evidence="8" id="KW-0406">Ion transport</keyword>
<dbReference type="EMBL" id="CP026948">
    <property type="protein sequence ID" value="AWB84428.1"/>
    <property type="molecule type" value="Genomic_DNA"/>
</dbReference>
<evidence type="ECO:0000256" key="9">
    <source>
        <dbReference type="ARBA" id="ARBA00023136"/>
    </source>
</evidence>
<dbReference type="InterPro" id="IPR017871">
    <property type="entry name" value="ABC_transporter-like_CS"/>
</dbReference>
<dbReference type="OrthoDB" id="3579586at2"/>
<protein>
    <submittedName>
        <fullName evidence="10">Fe(3+)-dicitrate ABC transporter ATP-binding protein</fullName>
    </submittedName>
</protein>
<dbReference type="InterPro" id="IPR003439">
    <property type="entry name" value="ABC_transporter-like_ATP-bd"/>
</dbReference>
<evidence type="ECO:0000256" key="6">
    <source>
        <dbReference type="ARBA" id="ARBA00022840"/>
    </source>
</evidence>
<evidence type="ECO:0000256" key="8">
    <source>
        <dbReference type="ARBA" id="ARBA00023065"/>
    </source>
</evidence>
<comment type="subcellular location">
    <subcellularLocation>
        <location evidence="1">Cell membrane</location>
        <topology evidence="1">Peripheral membrane protein</topology>
    </subcellularLocation>
</comment>
<keyword evidence="6 10" id="KW-0067">ATP-binding</keyword>
<dbReference type="AlphaFoldDB" id="A0A2S0WF81"/>
<keyword evidence="5" id="KW-0547">Nucleotide-binding</keyword>
<organism evidence="10 11">
    <name type="scientific">Corynebacterium liangguodongii</name>
    <dbReference type="NCBI Taxonomy" id="2079535"/>
    <lineage>
        <taxon>Bacteria</taxon>
        <taxon>Bacillati</taxon>
        <taxon>Actinomycetota</taxon>
        <taxon>Actinomycetes</taxon>
        <taxon>Mycobacteriales</taxon>
        <taxon>Corynebacteriaceae</taxon>
        <taxon>Corynebacterium</taxon>
    </lineage>
</organism>
<dbReference type="InterPro" id="IPR051535">
    <property type="entry name" value="Siderophore_ABC-ATPase"/>
</dbReference>
<dbReference type="PANTHER" id="PTHR42771:SF2">
    <property type="entry name" value="IRON(3+)-HYDROXAMATE IMPORT ATP-BINDING PROTEIN FHUC"/>
    <property type="match status" value="1"/>
</dbReference>
<gene>
    <name evidence="10" type="primary">fecE</name>
    <name evidence="10" type="ORF">C3E79_07985</name>
</gene>
<dbReference type="GO" id="GO:0016887">
    <property type="term" value="F:ATP hydrolysis activity"/>
    <property type="evidence" value="ECO:0007669"/>
    <property type="project" value="InterPro"/>
</dbReference>
<evidence type="ECO:0000256" key="1">
    <source>
        <dbReference type="ARBA" id="ARBA00004202"/>
    </source>
</evidence>
<dbReference type="RefSeq" id="WP_108404437.1">
    <property type="nucleotide sequence ID" value="NZ_CP026948.1"/>
</dbReference>
<dbReference type="InterPro" id="IPR003593">
    <property type="entry name" value="AAA+_ATPase"/>
</dbReference>
<evidence type="ECO:0000256" key="4">
    <source>
        <dbReference type="ARBA" id="ARBA00022496"/>
    </source>
</evidence>
<accession>A0A2S0WF81</accession>
<dbReference type="PROSITE" id="PS50893">
    <property type="entry name" value="ABC_TRANSPORTER_2"/>
    <property type="match status" value="1"/>
</dbReference>
<dbReference type="GO" id="GO:0005524">
    <property type="term" value="F:ATP binding"/>
    <property type="evidence" value="ECO:0007669"/>
    <property type="project" value="UniProtKB-KW"/>
</dbReference>
<keyword evidence="2" id="KW-0813">Transport</keyword>
<evidence type="ECO:0000256" key="7">
    <source>
        <dbReference type="ARBA" id="ARBA00023004"/>
    </source>
</evidence>
<dbReference type="GO" id="GO:0006826">
    <property type="term" value="P:iron ion transport"/>
    <property type="evidence" value="ECO:0007669"/>
    <property type="project" value="UniProtKB-KW"/>
</dbReference>
<keyword evidence="3" id="KW-1003">Cell membrane</keyword>
<dbReference type="CDD" id="cd03214">
    <property type="entry name" value="ABC_Iron-Siderophores_B12_Hemin"/>
    <property type="match status" value="1"/>
</dbReference>
<dbReference type="SMART" id="SM00382">
    <property type="entry name" value="AAA"/>
    <property type="match status" value="1"/>
</dbReference>
<dbReference type="KEGG" id="clia:C3E79_07985"/>
<dbReference type="PROSITE" id="PS00211">
    <property type="entry name" value="ABC_TRANSPORTER_1"/>
    <property type="match status" value="1"/>
</dbReference>
<dbReference type="GO" id="GO:0005886">
    <property type="term" value="C:plasma membrane"/>
    <property type="evidence" value="ECO:0007669"/>
    <property type="project" value="UniProtKB-SubCell"/>
</dbReference>
<evidence type="ECO:0000256" key="2">
    <source>
        <dbReference type="ARBA" id="ARBA00022448"/>
    </source>
</evidence>
<keyword evidence="9" id="KW-0472">Membrane</keyword>
<evidence type="ECO:0000256" key="3">
    <source>
        <dbReference type="ARBA" id="ARBA00022475"/>
    </source>
</evidence>
<evidence type="ECO:0000313" key="10">
    <source>
        <dbReference type="EMBL" id="AWB84428.1"/>
    </source>
</evidence>
<keyword evidence="11" id="KW-1185">Reference proteome</keyword>
<dbReference type="Pfam" id="PF00005">
    <property type="entry name" value="ABC_tran"/>
    <property type="match status" value="1"/>
</dbReference>
<keyword evidence="7" id="KW-0408">Iron</keyword>
<proteinExistence type="predicted"/>
<evidence type="ECO:0000256" key="5">
    <source>
        <dbReference type="ARBA" id="ARBA00022741"/>
    </source>
</evidence>
<dbReference type="PANTHER" id="PTHR42771">
    <property type="entry name" value="IRON(3+)-HYDROXAMATE IMPORT ATP-BINDING PROTEIN FHUC"/>
    <property type="match status" value="1"/>
</dbReference>
<dbReference type="FunFam" id="3.40.50.300:FF:000134">
    <property type="entry name" value="Iron-enterobactin ABC transporter ATP-binding protein"/>
    <property type="match status" value="1"/>
</dbReference>
<name>A0A2S0WF81_9CORY</name>
<dbReference type="Gene3D" id="3.40.50.300">
    <property type="entry name" value="P-loop containing nucleotide triphosphate hydrolases"/>
    <property type="match status" value="1"/>
</dbReference>
<evidence type="ECO:0000313" key="11">
    <source>
        <dbReference type="Proteomes" id="UP000244754"/>
    </source>
</evidence>
<dbReference type="InterPro" id="IPR027417">
    <property type="entry name" value="P-loop_NTPase"/>
</dbReference>
<sequence length="262" mass="27942">MTPHNPALYTATNLQVGYAAEPVIDGIDLTLAEGRITALIGPNGCGKSTLLKALGRQLAPTGGRICLGGRDIREYSRRSFAREVAFLAQEPVTPEGVSVRDVISYGRYPYTGRFATMSSADHAAVEAAADSAGVGQLLDTPATDLSGGQRQRVWVAMALAQQTPVLLLDEPTTYLDPAHQVAILDLVSGLKATGRTVVMVLHDMTQAARFADDVVAMRDGRIVAAGPTEEVLTPELVRDVFGIECLSVTDPDTGRRLPVPYR</sequence>
<keyword evidence="4" id="KW-0410">Iron transport</keyword>